<evidence type="ECO:0000313" key="3">
    <source>
        <dbReference type="EnsemblPlants" id="ONIVA12G10540.1"/>
    </source>
</evidence>
<reference evidence="3" key="1">
    <citation type="submission" date="2015-04" db="UniProtKB">
        <authorList>
            <consortium name="EnsemblPlants"/>
        </authorList>
    </citation>
    <scope>IDENTIFICATION</scope>
    <source>
        <strain evidence="3">SL10</strain>
    </source>
</reference>
<reference evidence="3" key="2">
    <citation type="submission" date="2018-04" db="EMBL/GenBank/DDBJ databases">
        <title>OnivRS2 (Oryza nivara Reference Sequence Version 2).</title>
        <authorList>
            <person name="Zhang J."/>
            <person name="Kudrna D."/>
            <person name="Lee S."/>
            <person name="Talag J."/>
            <person name="Rajasekar S."/>
            <person name="Welchert J."/>
            <person name="Hsing Y.-I."/>
            <person name="Wing R.A."/>
        </authorList>
    </citation>
    <scope>NUCLEOTIDE SEQUENCE [LARGE SCALE GENOMIC DNA]</scope>
    <source>
        <strain evidence="3">SL10</strain>
    </source>
</reference>
<keyword evidence="2" id="KW-0812">Transmembrane</keyword>
<dbReference type="EnsemblPlants" id="ONIVA12G10540.1">
    <property type="protein sequence ID" value="ONIVA12G10540.1"/>
    <property type="gene ID" value="ONIVA12G10540"/>
</dbReference>
<evidence type="ECO:0000256" key="1">
    <source>
        <dbReference type="SAM" id="MobiDB-lite"/>
    </source>
</evidence>
<dbReference type="HOGENOM" id="CLU_1108545_0_0_1"/>
<keyword evidence="4" id="KW-1185">Reference proteome</keyword>
<proteinExistence type="predicted"/>
<dbReference type="Gramene" id="ONIVA12G10540.1">
    <property type="protein sequence ID" value="ONIVA12G10540.1"/>
    <property type="gene ID" value="ONIVA12G10540"/>
</dbReference>
<feature type="compositionally biased region" description="Pro residues" evidence="1">
    <location>
        <begin position="113"/>
        <end position="124"/>
    </location>
</feature>
<evidence type="ECO:0000313" key="4">
    <source>
        <dbReference type="Proteomes" id="UP000006591"/>
    </source>
</evidence>
<dbReference type="AlphaFoldDB" id="A0A0E0J9T3"/>
<accession>A0A0E0J9T3</accession>
<keyword evidence="2" id="KW-0472">Membrane</keyword>
<name>A0A0E0J9T3_ORYNI</name>
<feature type="transmembrane region" description="Helical" evidence="2">
    <location>
        <begin position="180"/>
        <end position="209"/>
    </location>
</feature>
<feature type="region of interest" description="Disordered" evidence="1">
    <location>
        <begin position="97"/>
        <end position="164"/>
    </location>
</feature>
<organism evidence="3">
    <name type="scientific">Oryza nivara</name>
    <name type="common">Indian wild rice</name>
    <name type="synonym">Oryza sativa f. spontanea</name>
    <dbReference type="NCBI Taxonomy" id="4536"/>
    <lineage>
        <taxon>Eukaryota</taxon>
        <taxon>Viridiplantae</taxon>
        <taxon>Streptophyta</taxon>
        <taxon>Embryophyta</taxon>
        <taxon>Tracheophyta</taxon>
        <taxon>Spermatophyta</taxon>
        <taxon>Magnoliopsida</taxon>
        <taxon>Liliopsida</taxon>
        <taxon>Poales</taxon>
        <taxon>Poaceae</taxon>
        <taxon>BOP clade</taxon>
        <taxon>Oryzoideae</taxon>
        <taxon>Oryzeae</taxon>
        <taxon>Oryzinae</taxon>
        <taxon>Oryza</taxon>
    </lineage>
</organism>
<keyword evidence="2" id="KW-1133">Transmembrane helix</keyword>
<evidence type="ECO:0000256" key="2">
    <source>
        <dbReference type="SAM" id="Phobius"/>
    </source>
</evidence>
<sequence length="251" mass="26881">MLRPWAANHPHERQSRHLLVHVAAALRRQQRSHADRFLTREQLTGVVERFDMAKASTSPLSSPFTASSLDLDGTGFGGEDDRKLGGNAVVQILESFSGTHKQQPTGNRQPSQPTTPIPPSPRPPCISAGGRRHRPQPPRPFAAAATASPLRRRCLTHSPPPPPHPFATATASPLRHSRCLFVGVVASALFIGVVASALFVGVVASALFAGVVTSANSRRLFAGVVASPYHRHCRSAASSSRCRPVSRSVNL</sequence>
<protein>
    <submittedName>
        <fullName evidence="3">Uncharacterized protein</fullName>
    </submittedName>
</protein>
<dbReference type="Proteomes" id="UP000006591">
    <property type="component" value="Chromosome 12"/>
</dbReference>
<feature type="compositionally biased region" description="Polar residues" evidence="1">
    <location>
        <begin position="97"/>
        <end position="107"/>
    </location>
</feature>